<evidence type="ECO:0000256" key="1">
    <source>
        <dbReference type="ARBA" id="ARBA00006599"/>
    </source>
</evidence>
<reference evidence="3" key="1">
    <citation type="journal article" date="2019" name="Int. J. Syst. Evol. Microbiol.">
        <title>The Global Catalogue of Microorganisms (GCM) 10K type strain sequencing project: providing services to taxonomists for standard genome sequencing and annotation.</title>
        <authorList>
            <consortium name="The Broad Institute Genomics Platform"/>
            <consortium name="The Broad Institute Genome Sequencing Center for Infectious Disease"/>
            <person name="Wu L."/>
            <person name="Ma J."/>
        </authorList>
    </citation>
    <scope>NUCLEOTIDE SEQUENCE [LARGE SCALE GENOMIC DNA]</scope>
    <source>
        <strain evidence="3">JCM 16603</strain>
    </source>
</reference>
<dbReference type="NCBIfam" id="TIGR01789">
    <property type="entry name" value="lycopene_cycl"/>
    <property type="match status" value="1"/>
</dbReference>
<dbReference type="EMBL" id="BAAAZD010000001">
    <property type="protein sequence ID" value="GAA4003284.1"/>
    <property type="molecule type" value="Genomic_DNA"/>
</dbReference>
<evidence type="ECO:0008006" key="4">
    <source>
        <dbReference type="Google" id="ProtNLM"/>
    </source>
</evidence>
<dbReference type="NCBIfam" id="TIGR01790">
    <property type="entry name" value="carotene-cycl"/>
    <property type="match status" value="1"/>
</dbReference>
<comment type="similarity">
    <text evidence="1">Belongs to the lycopene cyclase family.</text>
</comment>
<keyword evidence="3" id="KW-1185">Reference proteome</keyword>
<dbReference type="InterPro" id="IPR036188">
    <property type="entry name" value="FAD/NAD-bd_sf"/>
</dbReference>
<evidence type="ECO:0000313" key="2">
    <source>
        <dbReference type="EMBL" id="GAA4003284.1"/>
    </source>
</evidence>
<name>A0ABP7RX81_9SPHN</name>
<accession>A0ABP7RX81</accession>
<dbReference type="InterPro" id="IPR008461">
    <property type="entry name" value="CrtY"/>
</dbReference>
<gene>
    <name evidence="2" type="ORF">GCM10022211_13600</name>
</gene>
<dbReference type="Proteomes" id="UP001501310">
    <property type="component" value="Unassembled WGS sequence"/>
</dbReference>
<organism evidence="2 3">
    <name type="scientific">Sphingomonas humi</name>
    <dbReference type="NCBI Taxonomy" id="335630"/>
    <lineage>
        <taxon>Bacteria</taxon>
        <taxon>Pseudomonadati</taxon>
        <taxon>Pseudomonadota</taxon>
        <taxon>Alphaproteobacteria</taxon>
        <taxon>Sphingomonadales</taxon>
        <taxon>Sphingomonadaceae</taxon>
        <taxon>Sphingomonas</taxon>
    </lineage>
</organism>
<protein>
    <recommendedName>
        <fullName evidence="4">Lycopene cyclase</fullName>
    </recommendedName>
</protein>
<evidence type="ECO:0000313" key="3">
    <source>
        <dbReference type="Proteomes" id="UP001501310"/>
    </source>
</evidence>
<comment type="caution">
    <text evidence="2">The sequence shown here is derived from an EMBL/GenBank/DDBJ whole genome shotgun (WGS) entry which is preliminary data.</text>
</comment>
<sequence>MKMRALDLVIVGGGLAGGLSALALRRRRPDVRLLLVEPGSSIGGNHLWSFFESDVAPGNRWLTDPLVGHRWPAYEVLFPAHRRHLDQVYQTIESEALDRAVRAALAPDEIMQAEVTSLGPTHVLLADGRRIEAPAVLDARGGKAEGLELGWQKFVGQLLTIPQGHGLAHPIVMDATVEQHDGYRFVYCLPFSPTELFVEDTYYSDGPEIDHDLLATRIGDYAAARGWQVASRSREEQGALPVVTGGDFDRLWPKHDPVARAGARGGFFHPLTSYSLPDAVRFAVWLADKAPLDGRLGAATRARARRHWKRGAFYRLLTALLFHAADPHQRYLVLERFYRLSGPLIARFYAGTSTGLDKARVLSGKPPVPFFRALRVLKDSL</sequence>
<dbReference type="Pfam" id="PF05834">
    <property type="entry name" value="Lycopene_cycl"/>
    <property type="match status" value="1"/>
</dbReference>
<dbReference type="Gene3D" id="3.50.50.60">
    <property type="entry name" value="FAD/NAD(P)-binding domain"/>
    <property type="match status" value="1"/>
</dbReference>
<dbReference type="SUPFAM" id="SSF51905">
    <property type="entry name" value="FAD/NAD(P)-binding domain"/>
    <property type="match status" value="1"/>
</dbReference>
<dbReference type="InterPro" id="IPR010108">
    <property type="entry name" value="Lycopene_cyclase_b/e"/>
</dbReference>
<proteinExistence type="inferred from homology"/>